<protein>
    <submittedName>
        <fullName evidence="1">MBL fold metallo-hydrolase</fullName>
    </submittedName>
</protein>
<keyword evidence="2" id="KW-1185">Reference proteome</keyword>
<dbReference type="EMBL" id="JACONZ010000005">
    <property type="protein sequence ID" value="MBC5582522.1"/>
    <property type="molecule type" value="Genomic_DNA"/>
</dbReference>
<dbReference type="SUPFAM" id="SSF56281">
    <property type="entry name" value="Metallo-hydrolase/oxidoreductase"/>
    <property type="match status" value="1"/>
</dbReference>
<dbReference type="Gene3D" id="3.60.15.10">
    <property type="entry name" value="Ribonuclease Z/Hydroxyacylglutathione hydrolase-like"/>
    <property type="match status" value="1"/>
</dbReference>
<evidence type="ECO:0000313" key="2">
    <source>
        <dbReference type="Proteomes" id="UP000659630"/>
    </source>
</evidence>
<proteinExistence type="predicted"/>
<dbReference type="InterPro" id="IPR050114">
    <property type="entry name" value="UPF0173_UPF0282_UlaG_hydrolase"/>
</dbReference>
<sequence length="196" mass="21115">MAELYYQGHGSFRITAADGVTIYVDPFAGGGYDRPADLILVTHDHHDHNRVDLVPQRQGCEVITFQQALAGGVYHSFDSHGVQVQAVRAANANHDPACCVGFLLTVDGRTVYAAGDTSTTEEMRDLAARHLDWALLPIDGVYNMDPEEASQAARLIGAARTVPIHMKPGALFDEAMAARFCAPGKTVLRPGETAVL</sequence>
<dbReference type="Pfam" id="PF13483">
    <property type="entry name" value="Lactamase_B_3"/>
    <property type="match status" value="1"/>
</dbReference>
<accession>A0A923L2A6</accession>
<dbReference type="Proteomes" id="UP000659630">
    <property type="component" value="Unassembled WGS sequence"/>
</dbReference>
<dbReference type="InterPro" id="IPR036866">
    <property type="entry name" value="RibonucZ/Hydroxyglut_hydro"/>
</dbReference>
<comment type="caution">
    <text evidence="1">The sequence shown here is derived from an EMBL/GenBank/DDBJ whole genome shotgun (WGS) entry which is preliminary data.</text>
</comment>
<gene>
    <name evidence="1" type="ORF">H8S23_13490</name>
</gene>
<name>A0A923L2A6_9FIRM</name>
<dbReference type="PANTHER" id="PTHR43546">
    <property type="entry name" value="UPF0173 METAL-DEPENDENT HYDROLASE MJ1163-RELATED"/>
    <property type="match status" value="1"/>
</dbReference>
<dbReference type="PANTHER" id="PTHR43546:SF3">
    <property type="entry name" value="UPF0173 METAL-DEPENDENT HYDROLASE MJ1163"/>
    <property type="match status" value="1"/>
</dbReference>
<dbReference type="RefSeq" id="WP_186888880.1">
    <property type="nucleotide sequence ID" value="NZ_JACONZ010000005.1"/>
</dbReference>
<reference evidence="1" key="1">
    <citation type="submission" date="2020-08" db="EMBL/GenBank/DDBJ databases">
        <title>Genome public.</title>
        <authorList>
            <person name="Liu C."/>
            <person name="Sun Q."/>
        </authorList>
    </citation>
    <scope>NUCLEOTIDE SEQUENCE</scope>
    <source>
        <strain evidence="1">BX8</strain>
    </source>
</reference>
<dbReference type="AlphaFoldDB" id="A0A923L2A6"/>
<organism evidence="1 2">
    <name type="scientific">Anaerofilum hominis</name>
    <dbReference type="NCBI Taxonomy" id="2763016"/>
    <lineage>
        <taxon>Bacteria</taxon>
        <taxon>Bacillati</taxon>
        <taxon>Bacillota</taxon>
        <taxon>Clostridia</taxon>
        <taxon>Eubacteriales</taxon>
        <taxon>Oscillospiraceae</taxon>
        <taxon>Anaerofilum</taxon>
    </lineage>
</organism>
<evidence type="ECO:0000313" key="1">
    <source>
        <dbReference type="EMBL" id="MBC5582522.1"/>
    </source>
</evidence>